<evidence type="ECO:0000256" key="3">
    <source>
        <dbReference type="ARBA" id="ARBA00022729"/>
    </source>
</evidence>
<dbReference type="KEGG" id="pez:HWQ56_13600"/>
<dbReference type="AlphaFoldDB" id="A0A7D5H0K3"/>
<dbReference type="GO" id="GO:0015288">
    <property type="term" value="F:porin activity"/>
    <property type="evidence" value="ECO:0007669"/>
    <property type="project" value="TreeGrafter"/>
</dbReference>
<protein>
    <submittedName>
        <fullName evidence="5">OprD family porin</fullName>
    </submittedName>
</protein>
<evidence type="ECO:0000313" key="5">
    <source>
        <dbReference type="EMBL" id="QKZ04765.1"/>
    </source>
</evidence>
<dbReference type="InterPro" id="IPR005318">
    <property type="entry name" value="OM_porin_bac"/>
</dbReference>
<dbReference type="InterPro" id="IPR023614">
    <property type="entry name" value="Porin_dom_sf"/>
</dbReference>
<feature type="chain" id="PRO_5028844902" evidence="4">
    <location>
        <begin position="24"/>
        <end position="446"/>
    </location>
</feature>
<evidence type="ECO:0000256" key="4">
    <source>
        <dbReference type="SAM" id="SignalP"/>
    </source>
</evidence>
<proteinExistence type="inferred from homology"/>
<evidence type="ECO:0000256" key="2">
    <source>
        <dbReference type="ARBA" id="ARBA00022448"/>
    </source>
</evidence>
<name>A0A7D5H0K3_9PSED</name>
<dbReference type="PANTHER" id="PTHR34596:SF2">
    <property type="entry name" value="CHITOPORIN"/>
    <property type="match status" value="1"/>
</dbReference>
<keyword evidence="3 4" id="KW-0732">Signal</keyword>
<dbReference type="Pfam" id="PF03573">
    <property type="entry name" value="OprD"/>
    <property type="match status" value="1"/>
</dbReference>
<dbReference type="EMBL" id="CP056030">
    <property type="protein sequence ID" value="QKZ04765.1"/>
    <property type="molecule type" value="Genomic_DNA"/>
</dbReference>
<keyword evidence="6" id="KW-1185">Reference proteome</keyword>
<dbReference type="Proteomes" id="UP000509568">
    <property type="component" value="Chromosome"/>
</dbReference>
<reference evidence="5 6" key="1">
    <citation type="submission" date="2020-06" db="EMBL/GenBank/DDBJ databases">
        <title>Pseudomonas eucalypticola sp. nov., an endophyte of Eucalyptus dunnii leaves with biocontrol ability of eucalyptus leaf blight.</title>
        <authorList>
            <person name="Liu Y."/>
            <person name="Song Z."/>
            <person name="Zeng H."/>
            <person name="Lu M."/>
            <person name="Wang X."/>
            <person name="Lian X."/>
            <person name="Zhang Q."/>
        </authorList>
    </citation>
    <scope>NUCLEOTIDE SEQUENCE [LARGE SCALE GENOMIC DNA]</scope>
    <source>
        <strain evidence="5 6">NP-1</strain>
    </source>
</reference>
<accession>A0A7D5H0K3</accession>
<dbReference type="GO" id="GO:0016020">
    <property type="term" value="C:membrane"/>
    <property type="evidence" value="ECO:0007669"/>
    <property type="project" value="InterPro"/>
</dbReference>
<gene>
    <name evidence="5" type="ORF">HWQ56_13600</name>
</gene>
<dbReference type="PANTHER" id="PTHR34596">
    <property type="entry name" value="CHITOPORIN"/>
    <property type="match status" value="1"/>
</dbReference>
<organism evidence="5 6">
    <name type="scientific">Pseudomonas eucalypticola</name>
    <dbReference type="NCBI Taxonomy" id="2599595"/>
    <lineage>
        <taxon>Bacteria</taxon>
        <taxon>Pseudomonadati</taxon>
        <taxon>Pseudomonadota</taxon>
        <taxon>Gammaproteobacteria</taxon>
        <taxon>Pseudomonadales</taxon>
        <taxon>Pseudomonadaceae</taxon>
        <taxon>Pseudomonas</taxon>
    </lineage>
</organism>
<sequence>MALLKWSAVVVSMGLIHAPAVMAAAFVSDQGGAKGFIEDASLNLLLRTLYWNRDNQNGAPDARDWTLGIQGVFTSGFTQGTVGVGVDAFGYQGLKLWAPDQYSVPGYVSGNLTEGADGHADDDYGKAGAALKVRVSRTLLKIGDMQPSTSPVFAVGGSRLTPVTVSGVQVMSSEVSDLDLEAGHFYSGTSQDQTNRNGSLWAAYANRPSRAMDFAGGRYALADTPWSFGLYSGRLEDIWDQYYANLNYTQALSDSESLVVDANYYRTRDQGAARAGTIDNNTFSLSAGYTFASAHTLTVAFQKINGNTPFDYVGTGDNNRPGDSCFIANSVQYSDFNGPGEKSWKLQYDLNLAAFGVPGLTFMTRYVYGYDIDGTHLSPSSAYYGLYGADERHHETNVEAKYVIQSGPARDLSIRLRQAWHSATAGDPDGDANEFRLTVDYPIAVF</sequence>
<comment type="similarity">
    <text evidence="1">Belongs to the outer membrane porin (Opr) (TC 1.B.25) family.</text>
</comment>
<dbReference type="RefSeq" id="WP_176570825.1">
    <property type="nucleotide sequence ID" value="NZ_CP056030.1"/>
</dbReference>
<feature type="signal peptide" evidence="4">
    <location>
        <begin position="1"/>
        <end position="23"/>
    </location>
</feature>
<dbReference type="Gene3D" id="2.40.160.10">
    <property type="entry name" value="Porin"/>
    <property type="match status" value="1"/>
</dbReference>
<keyword evidence="2" id="KW-0813">Transport</keyword>
<evidence type="ECO:0000256" key="1">
    <source>
        <dbReference type="ARBA" id="ARBA00009075"/>
    </source>
</evidence>
<evidence type="ECO:0000313" key="6">
    <source>
        <dbReference type="Proteomes" id="UP000509568"/>
    </source>
</evidence>